<evidence type="ECO:0000313" key="2">
    <source>
        <dbReference type="EMBL" id="KAF0712726.1"/>
    </source>
</evidence>
<name>A0A485KD53_9STRA</name>
<feature type="compositionally biased region" description="Polar residues" evidence="1">
    <location>
        <begin position="130"/>
        <end position="148"/>
    </location>
</feature>
<protein>
    <submittedName>
        <fullName evidence="3">Aste57867_4712 protein</fullName>
    </submittedName>
</protein>
<feature type="region of interest" description="Disordered" evidence="1">
    <location>
        <begin position="106"/>
        <end position="148"/>
    </location>
</feature>
<dbReference type="OrthoDB" id="10505326at2759"/>
<proteinExistence type="predicted"/>
<gene>
    <name evidence="3" type="primary">Aste57867_4712</name>
    <name evidence="2" type="ORF">As57867_004699</name>
    <name evidence="3" type="ORF">ASTE57867_4712</name>
</gene>
<organism evidence="3 4">
    <name type="scientific">Aphanomyces stellatus</name>
    <dbReference type="NCBI Taxonomy" id="120398"/>
    <lineage>
        <taxon>Eukaryota</taxon>
        <taxon>Sar</taxon>
        <taxon>Stramenopiles</taxon>
        <taxon>Oomycota</taxon>
        <taxon>Saprolegniomycetes</taxon>
        <taxon>Saprolegniales</taxon>
        <taxon>Verrucalvaceae</taxon>
        <taxon>Aphanomyces</taxon>
    </lineage>
</organism>
<evidence type="ECO:0000313" key="3">
    <source>
        <dbReference type="EMBL" id="VFT81812.1"/>
    </source>
</evidence>
<dbReference type="Gene3D" id="1.10.238.10">
    <property type="entry name" value="EF-hand"/>
    <property type="match status" value="1"/>
</dbReference>
<accession>A0A485KD53</accession>
<keyword evidence="4" id="KW-1185">Reference proteome</keyword>
<reference evidence="3 4" key="1">
    <citation type="submission" date="2019-03" db="EMBL/GenBank/DDBJ databases">
        <authorList>
            <person name="Gaulin E."/>
            <person name="Dumas B."/>
        </authorList>
    </citation>
    <scope>NUCLEOTIDE SEQUENCE [LARGE SCALE GENOMIC DNA]</scope>
    <source>
        <strain evidence="3">CBS 568.67</strain>
    </source>
</reference>
<dbReference type="EMBL" id="VJMH01001203">
    <property type="protein sequence ID" value="KAF0712726.1"/>
    <property type="molecule type" value="Genomic_DNA"/>
</dbReference>
<evidence type="ECO:0000313" key="4">
    <source>
        <dbReference type="Proteomes" id="UP000332933"/>
    </source>
</evidence>
<dbReference type="Proteomes" id="UP000332933">
    <property type="component" value="Unassembled WGS sequence"/>
</dbReference>
<sequence length="148" mass="17076">MTSQRRLGDLDVPVYDKVYVHFKDVPRALVQRILAEGDRSKHYEIKRVMLNLGMNRHFDDMWFRAHGKKHKAVLVNRTIIPAKEYTGARVIQRFLERVHLERLRKPELVHPSPGCDEPSTITKPVDGNDSEQSSRATPENPKTITPAL</sequence>
<evidence type="ECO:0000256" key="1">
    <source>
        <dbReference type="SAM" id="MobiDB-lite"/>
    </source>
</evidence>
<reference evidence="2" key="2">
    <citation type="submission" date="2019-06" db="EMBL/GenBank/DDBJ databases">
        <title>Genomics analysis of Aphanomyces spp. identifies a new class of oomycete effector associated with host adaptation.</title>
        <authorList>
            <person name="Gaulin E."/>
        </authorList>
    </citation>
    <scope>NUCLEOTIDE SEQUENCE</scope>
    <source>
        <strain evidence="2">CBS 578.67</strain>
    </source>
</reference>
<dbReference type="EMBL" id="CAADRA010001203">
    <property type="protein sequence ID" value="VFT81812.1"/>
    <property type="molecule type" value="Genomic_DNA"/>
</dbReference>
<dbReference type="AlphaFoldDB" id="A0A485KD53"/>